<name>A0ABD1QC26_9LAMI</name>
<reference evidence="3" key="1">
    <citation type="submission" date="2024-07" db="EMBL/GenBank/DDBJ databases">
        <title>Two chromosome-level genome assemblies of Korean endemic species Abeliophyllum distichum and Forsythia ovata (Oleaceae).</title>
        <authorList>
            <person name="Jang H."/>
        </authorList>
    </citation>
    <scope>NUCLEOTIDE SEQUENCE [LARGE SCALE GENOMIC DNA]</scope>
</reference>
<evidence type="ECO:0000256" key="1">
    <source>
        <dbReference type="SAM" id="Phobius"/>
    </source>
</evidence>
<comment type="caution">
    <text evidence="2">The sequence shown here is derived from an EMBL/GenBank/DDBJ whole genome shotgun (WGS) entry which is preliminary data.</text>
</comment>
<dbReference type="EMBL" id="JBFOLJ010000015">
    <property type="protein sequence ID" value="KAL2472614.1"/>
    <property type="molecule type" value="Genomic_DNA"/>
</dbReference>
<keyword evidence="3" id="KW-1185">Reference proteome</keyword>
<accession>A0ABD1QC26</accession>
<dbReference type="Proteomes" id="UP001604277">
    <property type="component" value="Unassembled WGS sequence"/>
</dbReference>
<protein>
    <submittedName>
        <fullName evidence="2">WRKY transcription factor 55-like</fullName>
    </submittedName>
</protein>
<organism evidence="2 3">
    <name type="scientific">Forsythia ovata</name>
    <dbReference type="NCBI Taxonomy" id="205694"/>
    <lineage>
        <taxon>Eukaryota</taxon>
        <taxon>Viridiplantae</taxon>
        <taxon>Streptophyta</taxon>
        <taxon>Embryophyta</taxon>
        <taxon>Tracheophyta</taxon>
        <taxon>Spermatophyta</taxon>
        <taxon>Magnoliopsida</taxon>
        <taxon>eudicotyledons</taxon>
        <taxon>Gunneridae</taxon>
        <taxon>Pentapetalae</taxon>
        <taxon>asterids</taxon>
        <taxon>lamiids</taxon>
        <taxon>Lamiales</taxon>
        <taxon>Oleaceae</taxon>
        <taxon>Forsythieae</taxon>
        <taxon>Forsythia</taxon>
    </lineage>
</organism>
<keyword evidence="1" id="KW-0472">Membrane</keyword>
<gene>
    <name evidence="2" type="ORF">Fot_48350</name>
</gene>
<feature type="transmembrane region" description="Helical" evidence="1">
    <location>
        <begin position="17"/>
        <end position="35"/>
    </location>
</feature>
<sequence>MIVKHEKRNIPSASSELIIGGILGLIQAAFLIFAAKPLVLNFMGVESLAKDLEQNLPNLATQPYILRKSCDGIIGAFSNLKELLSHGHIIFGDSHELRQTDNIGAGIQEWLIGGNMKGVSGQQESGLELVISGRNVESFARLPGGIGLEIIQPVDVDASDSSRASSSRSK</sequence>
<evidence type="ECO:0000313" key="2">
    <source>
        <dbReference type="EMBL" id="KAL2472614.1"/>
    </source>
</evidence>
<evidence type="ECO:0000313" key="3">
    <source>
        <dbReference type="Proteomes" id="UP001604277"/>
    </source>
</evidence>
<keyword evidence="1" id="KW-0812">Transmembrane</keyword>
<dbReference type="AlphaFoldDB" id="A0ABD1QC26"/>
<keyword evidence="1" id="KW-1133">Transmembrane helix</keyword>
<proteinExistence type="predicted"/>